<keyword evidence="3" id="KW-0804">Transcription</keyword>
<dbReference type="Proteomes" id="UP000319449">
    <property type="component" value="Unassembled WGS sequence"/>
</dbReference>
<dbReference type="PANTHER" id="PTHR24567:SF68">
    <property type="entry name" value="DNA-BINDING TRANSCRIPTIONAL DUAL REGULATOR CRP"/>
    <property type="match status" value="1"/>
</dbReference>
<keyword evidence="1" id="KW-0805">Transcription regulation</keyword>
<dbReference type="SUPFAM" id="SSF46785">
    <property type="entry name" value="Winged helix' DNA-binding domain"/>
    <property type="match status" value="1"/>
</dbReference>
<dbReference type="PANTHER" id="PTHR24567">
    <property type="entry name" value="CRP FAMILY TRANSCRIPTIONAL REGULATORY PROTEIN"/>
    <property type="match status" value="1"/>
</dbReference>
<dbReference type="InterPro" id="IPR036388">
    <property type="entry name" value="WH-like_DNA-bd_sf"/>
</dbReference>
<dbReference type="Pfam" id="PF00027">
    <property type="entry name" value="cNMP_binding"/>
    <property type="match status" value="1"/>
</dbReference>
<sequence length="231" mass="25425">MEIQEILKQSLLFAGLDAENLAEVAAIAIRRTFVKGETLFGEGEPATGFYLLAKGGMKLCKVSPDGREKVLHFVHPGETFAEAAFFGDGRYPAEARAIDGGEALCFPKDAFMGLLERNPRFSMNLIVSLSLLLRRFARQIEELSFAEVPNRLAAYLVELAARKATTFQGKTYLDLDIKKGELASRLGTVSETLSRTFRKLKEDGLLEVDGSRVTIFDMSRLTELAGRTGPA</sequence>
<dbReference type="PROSITE" id="PS51063">
    <property type="entry name" value="HTH_CRP_2"/>
    <property type="match status" value="1"/>
</dbReference>
<evidence type="ECO:0000256" key="3">
    <source>
        <dbReference type="ARBA" id="ARBA00023163"/>
    </source>
</evidence>
<dbReference type="AlphaFoldDB" id="A0A562WQR4"/>
<organism evidence="6 7">
    <name type="scientific">Geobacter argillaceus</name>
    <dbReference type="NCBI Taxonomy" id="345631"/>
    <lineage>
        <taxon>Bacteria</taxon>
        <taxon>Pseudomonadati</taxon>
        <taxon>Thermodesulfobacteriota</taxon>
        <taxon>Desulfuromonadia</taxon>
        <taxon>Geobacterales</taxon>
        <taxon>Geobacteraceae</taxon>
        <taxon>Geobacter</taxon>
    </lineage>
</organism>
<dbReference type="PROSITE" id="PS50042">
    <property type="entry name" value="CNMP_BINDING_3"/>
    <property type="match status" value="1"/>
</dbReference>
<dbReference type="Gene3D" id="1.10.10.10">
    <property type="entry name" value="Winged helix-like DNA-binding domain superfamily/Winged helix DNA-binding domain"/>
    <property type="match status" value="1"/>
</dbReference>
<evidence type="ECO:0000313" key="7">
    <source>
        <dbReference type="Proteomes" id="UP000319449"/>
    </source>
</evidence>
<evidence type="ECO:0000256" key="1">
    <source>
        <dbReference type="ARBA" id="ARBA00023015"/>
    </source>
</evidence>
<dbReference type="EMBL" id="VLLN01000004">
    <property type="protein sequence ID" value="TWJ32461.1"/>
    <property type="molecule type" value="Genomic_DNA"/>
</dbReference>
<dbReference type="OrthoDB" id="892842at2"/>
<gene>
    <name evidence="6" type="ORF">JN12_00901</name>
</gene>
<dbReference type="GO" id="GO:0003700">
    <property type="term" value="F:DNA-binding transcription factor activity"/>
    <property type="evidence" value="ECO:0007669"/>
    <property type="project" value="TreeGrafter"/>
</dbReference>
<evidence type="ECO:0000256" key="2">
    <source>
        <dbReference type="ARBA" id="ARBA00023125"/>
    </source>
</evidence>
<evidence type="ECO:0000259" key="5">
    <source>
        <dbReference type="PROSITE" id="PS51063"/>
    </source>
</evidence>
<protein>
    <submittedName>
        <fullName evidence="6">Crp/Fnr family transcriptional regulator</fullName>
    </submittedName>
</protein>
<dbReference type="Pfam" id="PF13545">
    <property type="entry name" value="HTH_Crp_2"/>
    <property type="match status" value="1"/>
</dbReference>
<proteinExistence type="predicted"/>
<keyword evidence="7" id="KW-1185">Reference proteome</keyword>
<feature type="domain" description="HTH crp-type" evidence="5">
    <location>
        <begin position="146"/>
        <end position="219"/>
    </location>
</feature>
<dbReference type="InterPro" id="IPR036390">
    <property type="entry name" value="WH_DNA-bd_sf"/>
</dbReference>
<dbReference type="SMART" id="SM00100">
    <property type="entry name" value="cNMP"/>
    <property type="match status" value="1"/>
</dbReference>
<comment type="caution">
    <text evidence="6">The sequence shown here is derived from an EMBL/GenBank/DDBJ whole genome shotgun (WGS) entry which is preliminary data.</text>
</comment>
<dbReference type="Gene3D" id="2.60.120.10">
    <property type="entry name" value="Jelly Rolls"/>
    <property type="match status" value="1"/>
</dbReference>
<reference evidence="6 7" key="1">
    <citation type="submission" date="2019-07" db="EMBL/GenBank/DDBJ databases">
        <title>Genomic Encyclopedia of Archaeal and Bacterial Type Strains, Phase II (KMG-II): from individual species to whole genera.</title>
        <authorList>
            <person name="Goeker M."/>
        </authorList>
    </citation>
    <scope>NUCLEOTIDE SEQUENCE [LARGE SCALE GENOMIC DNA]</scope>
    <source>
        <strain evidence="6 7">ATCC BAA-1139</strain>
    </source>
</reference>
<dbReference type="SMART" id="SM00419">
    <property type="entry name" value="HTH_CRP"/>
    <property type="match status" value="1"/>
</dbReference>
<dbReference type="CDD" id="cd00038">
    <property type="entry name" value="CAP_ED"/>
    <property type="match status" value="1"/>
</dbReference>
<dbReference type="SUPFAM" id="SSF51206">
    <property type="entry name" value="cAMP-binding domain-like"/>
    <property type="match status" value="1"/>
</dbReference>
<dbReference type="InterPro" id="IPR012318">
    <property type="entry name" value="HTH_CRP"/>
</dbReference>
<name>A0A562WQR4_9BACT</name>
<dbReference type="InterPro" id="IPR000595">
    <property type="entry name" value="cNMP-bd_dom"/>
</dbReference>
<keyword evidence="2" id="KW-0238">DNA-binding</keyword>
<dbReference type="InterPro" id="IPR014710">
    <property type="entry name" value="RmlC-like_jellyroll"/>
</dbReference>
<dbReference type="GO" id="GO:0003677">
    <property type="term" value="F:DNA binding"/>
    <property type="evidence" value="ECO:0007669"/>
    <property type="project" value="UniProtKB-KW"/>
</dbReference>
<dbReference type="InterPro" id="IPR018490">
    <property type="entry name" value="cNMP-bd_dom_sf"/>
</dbReference>
<dbReference type="InterPro" id="IPR050397">
    <property type="entry name" value="Env_Response_Regulators"/>
</dbReference>
<evidence type="ECO:0000313" key="6">
    <source>
        <dbReference type="EMBL" id="TWJ32461.1"/>
    </source>
</evidence>
<dbReference type="RefSeq" id="WP_145018835.1">
    <property type="nucleotide sequence ID" value="NZ_VLLN01000004.1"/>
</dbReference>
<accession>A0A562WQR4</accession>
<evidence type="ECO:0000259" key="4">
    <source>
        <dbReference type="PROSITE" id="PS50042"/>
    </source>
</evidence>
<dbReference type="GO" id="GO:0005829">
    <property type="term" value="C:cytosol"/>
    <property type="evidence" value="ECO:0007669"/>
    <property type="project" value="TreeGrafter"/>
</dbReference>
<feature type="domain" description="Cyclic nucleotide-binding" evidence="4">
    <location>
        <begin position="12"/>
        <end position="115"/>
    </location>
</feature>